<keyword evidence="2" id="KW-1185">Reference proteome</keyword>
<dbReference type="Pfam" id="PF07173">
    <property type="entry name" value="GRDP-like"/>
    <property type="match status" value="1"/>
</dbReference>
<dbReference type="HOGENOM" id="CLU_025077_0_1_1"/>
<dbReference type="EMBL" id="KN832870">
    <property type="protein sequence ID" value="KIN07111.1"/>
    <property type="molecule type" value="Genomic_DNA"/>
</dbReference>
<dbReference type="AlphaFoldDB" id="A0A0C3HG15"/>
<dbReference type="OrthoDB" id="2684236at2759"/>
<dbReference type="PANTHER" id="PTHR34365">
    <property type="entry name" value="ENOLASE (DUF1399)"/>
    <property type="match status" value="1"/>
</dbReference>
<dbReference type="InParanoid" id="A0A0C3HG15"/>
<reference evidence="1 2" key="1">
    <citation type="submission" date="2014-04" db="EMBL/GenBank/DDBJ databases">
        <authorList>
            <consortium name="DOE Joint Genome Institute"/>
            <person name="Kuo A."/>
            <person name="Martino E."/>
            <person name="Perotto S."/>
            <person name="Kohler A."/>
            <person name="Nagy L.G."/>
            <person name="Floudas D."/>
            <person name="Copeland A."/>
            <person name="Barry K.W."/>
            <person name="Cichocki N."/>
            <person name="Veneault-Fourrey C."/>
            <person name="LaButti K."/>
            <person name="Lindquist E.A."/>
            <person name="Lipzen A."/>
            <person name="Lundell T."/>
            <person name="Morin E."/>
            <person name="Murat C."/>
            <person name="Sun H."/>
            <person name="Tunlid A."/>
            <person name="Henrissat B."/>
            <person name="Grigoriev I.V."/>
            <person name="Hibbett D.S."/>
            <person name="Martin F."/>
            <person name="Nordberg H.P."/>
            <person name="Cantor M.N."/>
            <person name="Hua S.X."/>
        </authorList>
    </citation>
    <scope>NUCLEOTIDE SEQUENCE [LARGE SCALE GENOMIC DNA]</scope>
    <source>
        <strain evidence="1 2">Zn</strain>
    </source>
</reference>
<evidence type="ECO:0000313" key="1">
    <source>
        <dbReference type="EMBL" id="KIN07111.1"/>
    </source>
</evidence>
<sequence length="531" mass="60854">MVLSSGYGQHQLHQWSRQAIQHQKKRSTSLEDTTSVHIPAYGTATRSKANPKIPDPGLFDFKPEASENDNTRLPSVAECAAHLELLEAFHHIYLKVSSSTALDNVLGIKPKKRTVYRKKYLGYRRGHSREEVKLRDTTFQERRKAKWPLYLTLAATRFLAWAEVAEKELEGLIPSKDSSLHLPPIDVLMVWHSLLLNPRWFRSFEGRPLKNLYAAPFPWKEIHKAIDADKMNFPYNLPTEAIVWFLEKTGLEPNLFEALIAKGNKSTKVQQLLERHGASGHHNTSQQGLAVEDIDAVLRAPGNLDRLEIRFLKCCRDAISKNSTGIKLVEAVQRQASFVEKMDKQLWIRSPAIEGTLSRAIDRYSKFLKLFKLYPNTMLVPTLDIDLVWHTHQCSPSRYEAGTVMMAGRLIDHDDKIGAGILNSGFTRTKDLYRIRFGQEYQVCNCWDCEALLSAISTQNSGTQPDKREIARYVHENVAYHRTVEIVRRKRHTQPPIRIQKLQGTDLSFVTPGRAVQERKHHEFKRAIDGR</sequence>
<accession>A0A0C3HG15</accession>
<protein>
    <submittedName>
        <fullName evidence="1">Uncharacterized protein</fullName>
    </submittedName>
</protein>
<name>A0A0C3HG15_OIDMZ</name>
<proteinExistence type="predicted"/>
<organism evidence="1 2">
    <name type="scientific">Oidiodendron maius (strain Zn)</name>
    <dbReference type="NCBI Taxonomy" id="913774"/>
    <lineage>
        <taxon>Eukaryota</taxon>
        <taxon>Fungi</taxon>
        <taxon>Dikarya</taxon>
        <taxon>Ascomycota</taxon>
        <taxon>Pezizomycotina</taxon>
        <taxon>Leotiomycetes</taxon>
        <taxon>Leotiomycetes incertae sedis</taxon>
        <taxon>Myxotrichaceae</taxon>
        <taxon>Oidiodendron</taxon>
    </lineage>
</organism>
<reference evidence="2" key="2">
    <citation type="submission" date="2015-01" db="EMBL/GenBank/DDBJ databases">
        <title>Evolutionary Origins and Diversification of the Mycorrhizal Mutualists.</title>
        <authorList>
            <consortium name="DOE Joint Genome Institute"/>
            <consortium name="Mycorrhizal Genomics Consortium"/>
            <person name="Kohler A."/>
            <person name="Kuo A."/>
            <person name="Nagy L.G."/>
            <person name="Floudas D."/>
            <person name="Copeland A."/>
            <person name="Barry K.W."/>
            <person name="Cichocki N."/>
            <person name="Veneault-Fourrey C."/>
            <person name="LaButti K."/>
            <person name="Lindquist E.A."/>
            <person name="Lipzen A."/>
            <person name="Lundell T."/>
            <person name="Morin E."/>
            <person name="Murat C."/>
            <person name="Riley R."/>
            <person name="Ohm R."/>
            <person name="Sun H."/>
            <person name="Tunlid A."/>
            <person name="Henrissat B."/>
            <person name="Grigoriev I.V."/>
            <person name="Hibbett D.S."/>
            <person name="Martin F."/>
        </authorList>
    </citation>
    <scope>NUCLEOTIDE SEQUENCE [LARGE SCALE GENOMIC DNA]</scope>
    <source>
        <strain evidence="2">Zn</strain>
    </source>
</reference>
<gene>
    <name evidence="1" type="ORF">OIDMADRAFT_139763</name>
</gene>
<dbReference type="STRING" id="913774.A0A0C3HG15"/>
<dbReference type="Proteomes" id="UP000054321">
    <property type="component" value="Unassembled WGS sequence"/>
</dbReference>
<dbReference type="InterPro" id="IPR009836">
    <property type="entry name" value="GRDP-like"/>
</dbReference>
<dbReference type="PANTHER" id="PTHR34365:SF7">
    <property type="entry name" value="GLYCINE-RICH DOMAIN-CONTAINING PROTEIN 1"/>
    <property type="match status" value="1"/>
</dbReference>
<evidence type="ECO:0000313" key="2">
    <source>
        <dbReference type="Proteomes" id="UP000054321"/>
    </source>
</evidence>